<evidence type="ECO:0000313" key="6">
    <source>
        <dbReference type="Proteomes" id="UP000831304"/>
    </source>
</evidence>
<sequence length="384" mass="41985">MTVWPTATLVSLTRAPQYGAIASGAKAPIGPRFVRQTDIASGRIDWSSVPYCDLDPSDFEKYALHRGDLLISRLGNGVGNAAIVREPHNAVFAGYLVRFQADPLKADPGYLGYALQSQDWRDHVASYRSGAAQPTLNAKQMGAFELPLPSLPEQRAIAATLVSLDDKIESNRRLISLVPELIRSRVEEHIAQGASDVSVSSLAKFVNGGAYTKGATGSGRMVVRIAELNSGPGASTVYNELDVPDDKTAHAGDILMSWSGSLGIYRWARDEAIINQHIFKVIPTGYPAWLVFDRIDAVIDVFRGYAADKATTMGHIKRGDLDTTTVQLPREEALRELDAALEPLWDRLLIAEQEVLRLEALRDAMLPELLSGRIRVPEAQEVET</sequence>
<evidence type="ECO:0000259" key="4">
    <source>
        <dbReference type="Pfam" id="PF01420"/>
    </source>
</evidence>
<dbReference type="GO" id="GO:0016787">
    <property type="term" value="F:hydrolase activity"/>
    <property type="evidence" value="ECO:0007669"/>
    <property type="project" value="UniProtKB-KW"/>
</dbReference>
<keyword evidence="5" id="KW-0378">Hydrolase</keyword>
<evidence type="ECO:0000256" key="1">
    <source>
        <dbReference type="ARBA" id="ARBA00010923"/>
    </source>
</evidence>
<dbReference type="CDD" id="cd17521">
    <property type="entry name" value="RMtype1_S_Sau13435ORF2165P_TRD2-CR2_like"/>
    <property type="match status" value="1"/>
</dbReference>
<keyword evidence="6" id="KW-1185">Reference proteome</keyword>
<dbReference type="PANTHER" id="PTHR30408">
    <property type="entry name" value="TYPE-1 RESTRICTION ENZYME ECOKI SPECIFICITY PROTEIN"/>
    <property type="match status" value="1"/>
</dbReference>
<evidence type="ECO:0000256" key="3">
    <source>
        <dbReference type="ARBA" id="ARBA00023125"/>
    </source>
</evidence>
<dbReference type="Proteomes" id="UP000831304">
    <property type="component" value="Chromosome"/>
</dbReference>
<protein>
    <submittedName>
        <fullName evidence="5">Restriction endonuclease subunit S</fullName>
        <ecNumber evidence="5">3.1.21.-</ecNumber>
    </submittedName>
</protein>
<feature type="domain" description="Type I restriction modification DNA specificity" evidence="4">
    <location>
        <begin position="58"/>
        <end position="176"/>
    </location>
</feature>
<gene>
    <name evidence="5" type="ORF">MTP13_12285</name>
</gene>
<dbReference type="GO" id="GO:0004519">
    <property type="term" value="F:endonuclease activity"/>
    <property type="evidence" value="ECO:0007669"/>
    <property type="project" value="UniProtKB-KW"/>
</dbReference>
<keyword evidence="2" id="KW-0680">Restriction system</keyword>
<keyword evidence="5" id="KW-0540">Nuclease</keyword>
<evidence type="ECO:0000313" key="5">
    <source>
        <dbReference type="EMBL" id="UOE25125.1"/>
    </source>
</evidence>
<evidence type="ECO:0000256" key="2">
    <source>
        <dbReference type="ARBA" id="ARBA00022747"/>
    </source>
</evidence>
<dbReference type="InterPro" id="IPR052021">
    <property type="entry name" value="Type-I_RS_S_subunit"/>
</dbReference>
<comment type="similarity">
    <text evidence="1">Belongs to the type-I restriction system S methylase family.</text>
</comment>
<organism evidence="5 6">
    <name type="scientific">Agromyces soli</name>
    <dbReference type="NCBI Taxonomy" id="659012"/>
    <lineage>
        <taxon>Bacteria</taxon>
        <taxon>Bacillati</taxon>
        <taxon>Actinomycetota</taxon>
        <taxon>Actinomycetes</taxon>
        <taxon>Micrococcales</taxon>
        <taxon>Microbacteriaceae</taxon>
        <taxon>Agromyces</taxon>
    </lineage>
</organism>
<dbReference type="InterPro" id="IPR000055">
    <property type="entry name" value="Restrct_endonuc_typeI_TRD"/>
</dbReference>
<name>A0ABY4AW94_9MICO</name>
<keyword evidence="3" id="KW-0238">DNA-binding</keyword>
<proteinExistence type="inferred from homology"/>
<dbReference type="PANTHER" id="PTHR30408:SF12">
    <property type="entry name" value="TYPE I RESTRICTION ENZYME MJAVIII SPECIFICITY SUBUNIT"/>
    <property type="match status" value="1"/>
</dbReference>
<reference evidence="5 6" key="1">
    <citation type="submission" date="2022-03" db="EMBL/GenBank/DDBJ databases">
        <title>Agromyces sp. isolated from the gut of P. brevitarsis seulensis larvae.</title>
        <authorList>
            <person name="Won M."/>
            <person name="Kwon S.-W."/>
        </authorList>
    </citation>
    <scope>NUCLEOTIDE SEQUENCE [LARGE SCALE GENOMIC DNA]</scope>
    <source>
        <strain evidence="5 6">KACC 16215</strain>
    </source>
</reference>
<keyword evidence="5" id="KW-0255">Endonuclease</keyword>
<dbReference type="SUPFAM" id="SSF116734">
    <property type="entry name" value="DNA methylase specificity domain"/>
    <property type="match status" value="2"/>
</dbReference>
<dbReference type="EC" id="3.1.21.-" evidence="5"/>
<dbReference type="RefSeq" id="WP_243568032.1">
    <property type="nucleotide sequence ID" value="NZ_BAAARD010000008.1"/>
</dbReference>
<accession>A0ABY4AW94</accession>
<dbReference type="InterPro" id="IPR044946">
    <property type="entry name" value="Restrct_endonuc_typeI_TRD_sf"/>
</dbReference>
<dbReference type="Pfam" id="PF01420">
    <property type="entry name" value="Methylase_S"/>
    <property type="match status" value="1"/>
</dbReference>
<dbReference type="EMBL" id="CP094533">
    <property type="protein sequence ID" value="UOE25125.1"/>
    <property type="molecule type" value="Genomic_DNA"/>
</dbReference>
<dbReference type="Gene3D" id="3.90.220.20">
    <property type="entry name" value="DNA methylase specificity domains"/>
    <property type="match status" value="2"/>
</dbReference>